<name>A0A4R7K261_9FLAO</name>
<dbReference type="AlphaFoldDB" id="A0A4R7K261"/>
<organism evidence="1 2">
    <name type="scientific">Maribacter spongiicola</name>
    <dbReference type="NCBI Taxonomy" id="1206753"/>
    <lineage>
        <taxon>Bacteria</taxon>
        <taxon>Pseudomonadati</taxon>
        <taxon>Bacteroidota</taxon>
        <taxon>Flavobacteriia</taxon>
        <taxon>Flavobacteriales</taxon>
        <taxon>Flavobacteriaceae</taxon>
        <taxon>Maribacter</taxon>
    </lineage>
</organism>
<reference evidence="1 2" key="1">
    <citation type="submission" date="2019-03" db="EMBL/GenBank/DDBJ databases">
        <title>Genomic Encyclopedia of Archaeal and Bacterial Type Strains, Phase II (KMG-II): from individual species to whole genera.</title>
        <authorList>
            <person name="Goeker M."/>
        </authorList>
    </citation>
    <scope>NUCLEOTIDE SEQUENCE [LARGE SCALE GENOMIC DNA]</scope>
    <source>
        <strain evidence="1 2">DSM 25233</strain>
    </source>
</reference>
<dbReference type="Proteomes" id="UP000294749">
    <property type="component" value="Unassembled WGS sequence"/>
</dbReference>
<sequence>MQVLLALSLGIFMHSCIDPFEIEATEFNSALVVEGTITNQYKTQRILVSRTFPLDTVLMSGVSRAKVEVKDSNGNLYEFKESSAGVYTSKEPFTVVFGHTYVLTIQSNDGKTYVSEDTAVPATSSIDNLYAERNFKDDGAEEGMFIYLDSYDATGESKYYRYEYDETYKIIAPFYSFADAYVVSRTPNPAVDIRVRTKEERVCYKTVSSNTIIQENTTNLSEDKVNKFPIRFINRDNFILSHRYSVLVRQYVQNRAAFAYYKTLETLSGTESLFSQIQTGLLEGNIKALTDEENVIGFFQVSTVSEKRLFFNYTDFFPNEELPNFVSDCPIVSPPIVVEGGATPLLDAIENNLLKYYGEYTPPQDGLIQTQPHGPYDMVYTVCGDCTVLGSNVVPDFWIE</sequence>
<evidence type="ECO:0000313" key="2">
    <source>
        <dbReference type="Proteomes" id="UP000294749"/>
    </source>
</evidence>
<accession>A0A4R7K261</accession>
<evidence type="ECO:0000313" key="1">
    <source>
        <dbReference type="EMBL" id="TDT44952.1"/>
    </source>
</evidence>
<dbReference type="InterPro" id="IPR025345">
    <property type="entry name" value="DUF4249"/>
</dbReference>
<dbReference type="EMBL" id="SOAY01000011">
    <property type="protein sequence ID" value="TDT44952.1"/>
    <property type="molecule type" value="Genomic_DNA"/>
</dbReference>
<protein>
    <submittedName>
        <fullName evidence="1">Uncharacterized protein DUF4249</fullName>
    </submittedName>
</protein>
<dbReference type="Pfam" id="PF14054">
    <property type="entry name" value="DUF4249"/>
    <property type="match status" value="1"/>
</dbReference>
<gene>
    <name evidence="1" type="ORF">CLV90_2031</name>
</gene>
<comment type="caution">
    <text evidence="1">The sequence shown here is derived from an EMBL/GenBank/DDBJ whole genome shotgun (WGS) entry which is preliminary data.</text>
</comment>
<keyword evidence="2" id="KW-1185">Reference proteome</keyword>
<proteinExistence type="predicted"/>